<reference evidence="2 3" key="2">
    <citation type="submission" date="2018-03" db="EMBL/GenBank/DDBJ databases">
        <authorList>
            <person name="Keele B.F."/>
        </authorList>
    </citation>
    <scope>NUCLEOTIDE SEQUENCE [LARGE SCALE GENOMIC DNA]</scope>
    <source>
        <strain evidence="2 3">D13</strain>
    </source>
</reference>
<evidence type="ECO:0000313" key="3">
    <source>
        <dbReference type="Proteomes" id="UP000241074"/>
    </source>
</evidence>
<accession>A0A2P1PY33</accession>
<gene>
    <name evidence="2" type="ORF">C7S18_22400</name>
</gene>
<keyword evidence="1" id="KW-0812">Transmembrane</keyword>
<keyword evidence="3" id="KW-1185">Reference proteome</keyword>
<protein>
    <submittedName>
        <fullName evidence="2">Uncharacterized protein</fullName>
    </submittedName>
</protein>
<dbReference type="KEGG" id="xba:C7S18_22400"/>
<dbReference type="RefSeq" id="WP_106893674.1">
    <property type="nucleotide sequence ID" value="NZ_CP027860.1"/>
</dbReference>
<evidence type="ECO:0000256" key="1">
    <source>
        <dbReference type="SAM" id="Phobius"/>
    </source>
</evidence>
<keyword evidence="1" id="KW-0472">Membrane</keyword>
<feature type="transmembrane region" description="Helical" evidence="1">
    <location>
        <begin position="43"/>
        <end position="62"/>
    </location>
</feature>
<dbReference type="Proteomes" id="UP000241074">
    <property type="component" value="Chromosome"/>
</dbReference>
<name>A0A2P1PY33_9GAMM</name>
<dbReference type="OrthoDB" id="291010at2"/>
<dbReference type="AlphaFoldDB" id="A0A2P1PY33"/>
<reference evidence="2 3" key="1">
    <citation type="submission" date="2018-03" db="EMBL/GenBank/DDBJ databases">
        <title>Ahniella affigens gen. nov., sp. nov., a gammaproteobacterium isolated from sandy soil near a stream.</title>
        <authorList>
            <person name="Ko Y."/>
            <person name="Kim J.-H."/>
        </authorList>
    </citation>
    <scope>NUCLEOTIDE SEQUENCE [LARGE SCALE GENOMIC DNA]</scope>
    <source>
        <strain evidence="2 3">D13</strain>
    </source>
</reference>
<keyword evidence="1" id="KW-1133">Transmembrane helix</keyword>
<feature type="transmembrane region" description="Helical" evidence="1">
    <location>
        <begin position="74"/>
        <end position="97"/>
    </location>
</feature>
<feature type="transmembrane region" description="Helical" evidence="1">
    <location>
        <begin position="109"/>
        <end position="134"/>
    </location>
</feature>
<feature type="transmembrane region" description="Helical" evidence="1">
    <location>
        <begin position="165"/>
        <end position="187"/>
    </location>
</feature>
<sequence length="190" mass="20435">MAESNPYLAPKTTVSDWNDPRSDLVAIREEHVRHEVLLKSIGSLYGLGAVACIFALVATLMTLSSVPEASDGTIFLVLSALIYGGIGLGSAFIAYGFRKLKPWVKIPGTILAGIGLLGIPVGTIVNVYILYLIWCQKGRRVLADDYQGIIAQTPQVKYKRSVGDWIALIIVVGLLLVLIGLIVIGMLSGR</sequence>
<organism evidence="2 3">
    <name type="scientific">Ahniella affigens</name>
    <dbReference type="NCBI Taxonomy" id="2021234"/>
    <lineage>
        <taxon>Bacteria</taxon>
        <taxon>Pseudomonadati</taxon>
        <taxon>Pseudomonadota</taxon>
        <taxon>Gammaproteobacteria</taxon>
        <taxon>Lysobacterales</taxon>
        <taxon>Rhodanobacteraceae</taxon>
        <taxon>Ahniella</taxon>
    </lineage>
</organism>
<dbReference type="EMBL" id="CP027860">
    <property type="protein sequence ID" value="AVP99755.1"/>
    <property type="molecule type" value="Genomic_DNA"/>
</dbReference>
<evidence type="ECO:0000313" key="2">
    <source>
        <dbReference type="EMBL" id="AVP99755.1"/>
    </source>
</evidence>
<proteinExistence type="predicted"/>